<dbReference type="Proteomes" id="UP000269396">
    <property type="component" value="Unassembled WGS sequence"/>
</dbReference>
<keyword evidence="4 7" id="KW-0443">Lipid metabolism</keyword>
<evidence type="ECO:0000256" key="2">
    <source>
        <dbReference type="ARBA" id="ARBA00022679"/>
    </source>
</evidence>
<keyword evidence="7" id="KW-0547">Nucleotide-binding</keyword>
<organism evidence="8 9">
    <name type="scientific">Schistosoma mattheei</name>
    <dbReference type="NCBI Taxonomy" id="31246"/>
    <lineage>
        <taxon>Eukaryota</taxon>
        <taxon>Metazoa</taxon>
        <taxon>Spiralia</taxon>
        <taxon>Lophotrochozoa</taxon>
        <taxon>Platyhelminthes</taxon>
        <taxon>Trematoda</taxon>
        <taxon>Digenea</taxon>
        <taxon>Strigeidida</taxon>
        <taxon>Schistosomatoidea</taxon>
        <taxon>Schistosomatidae</taxon>
        <taxon>Schistosoma</taxon>
    </lineage>
</organism>
<keyword evidence="9" id="KW-1185">Reference proteome</keyword>
<keyword evidence="5 7" id="KW-0594">Phospholipid biosynthesis</keyword>
<evidence type="ECO:0000313" key="9">
    <source>
        <dbReference type="Proteomes" id="UP000269396"/>
    </source>
</evidence>
<evidence type="ECO:0000256" key="3">
    <source>
        <dbReference type="ARBA" id="ARBA00022737"/>
    </source>
</evidence>
<reference evidence="8 9" key="1">
    <citation type="submission" date="2018-11" db="EMBL/GenBank/DDBJ databases">
        <authorList>
            <consortium name="Pathogen Informatics"/>
        </authorList>
    </citation>
    <scope>NUCLEOTIDE SEQUENCE [LARGE SCALE GENOMIC DNA]</scope>
    <source>
        <strain>Denwood</strain>
        <strain evidence="9">Zambia</strain>
    </source>
</reference>
<accession>A0A3P8ANF5</accession>
<evidence type="ECO:0000256" key="1">
    <source>
        <dbReference type="ARBA" id="ARBA00022516"/>
    </source>
</evidence>
<dbReference type="InterPro" id="IPR016270">
    <property type="entry name" value="PGS1"/>
</dbReference>
<dbReference type="GO" id="GO:0005739">
    <property type="term" value="C:mitochondrion"/>
    <property type="evidence" value="ECO:0007669"/>
    <property type="project" value="UniProtKB-SubCell"/>
</dbReference>
<dbReference type="GO" id="GO:0005524">
    <property type="term" value="F:ATP binding"/>
    <property type="evidence" value="ECO:0007669"/>
    <property type="project" value="UniProtKB-KW"/>
</dbReference>
<keyword evidence="3" id="KW-0677">Repeat</keyword>
<dbReference type="GO" id="GO:0008444">
    <property type="term" value="F:CDP-diacylglycerol-glycerol-3-phosphate 3-phosphatidyltransferase activity"/>
    <property type="evidence" value="ECO:0007669"/>
    <property type="project" value="UniProtKB-EC"/>
</dbReference>
<evidence type="ECO:0000256" key="7">
    <source>
        <dbReference type="RuleBase" id="RU365024"/>
    </source>
</evidence>
<protein>
    <recommendedName>
        <fullName evidence="7">CDP-diacylglycerol--glycerol-3-phosphate 3-phosphatidyltransferase</fullName>
        <ecNumber evidence="7">2.7.8.5</ecNumber>
    </recommendedName>
</protein>
<evidence type="ECO:0000256" key="4">
    <source>
        <dbReference type="ARBA" id="ARBA00023098"/>
    </source>
</evidence>
<comment type="subcellular location">
    <subcellularLocation>
        <location evidence="7">Mitochondrion</location>
    </subcellularLocation>
</comment>
<name>A0A3P8ANF5_9TREM</name>
<keyword evidence="2 7" id="KW-0808">Transferase</keyword>
<dbReference type="Gene3D" id="3.30.870.10">
    <property type="entry name" value="Endonuclease Chain A"/>
    <property type="match status" value="1"/>
</dbReference>
<evidence type="ECO:0000256" key="6">
    <source>
        <dbReference type="ARBA" id="ARBA00023264"/>
    </source>
</evidence>
<keyword evidence="1 7" id="KW-0444">Lipid biosynthesis</keyword>
<keyword evidence="7" id="KW-0496">Mitochondrion</keyword>
<comment type="similarity">
    <text evidence="7">Belongs to the CDP-alcohol phosphatidyltransferase class-II family.</text>
</comment>
<dbReference type="AlphaFoldDB" id="A0A3P8ANF5"/>
<proteinExistence type="inferred from homology"/>
<dbReference type="PANTHER" id="PTHR12586:SF1">
    <property type="entry name" value="CDP-DIACYLGLYCEROL--GLYCEROL-3-PHOSPHATE 3-PHOSPHATIDYLTRANSFERASE, MITOCHONDRIAL"/>
    <property type="match status" value="1"/>
</dbReference>
<keyword evidence="6 7" id="KW-1208">Phospholipid metabolism</keyword>
<gene>
    <name evidence="8" type="ORF">SMTD_LOCUS4343</name>
</gene>
<sequence>MDQLMFTVLGLNPGANTNPGMQIHPANGFLKSKGCSGYIPLAYREALIQLLQLFHTTKFNSSNINVYEYTRPEWTFHAKGLWIESVHNDDDKKKKKNEKNTDDD</sequence>
<evidence type="ECO:0000313" key="8">
    <source>
        <dbReference type="EMBL" id="VDP05650.1"/>
    </source>
</evidence>
<dbReference type="EMBL" id="UZAL01011723">
    <property type="protein sequence ID" value="VDP05650.1"/>
    <property type="molecule type" value="Genomic_DNA"/>
</dbReference>
<comment type="catalytic activity">
    <reaction evidence="7">
        <text>a CDP-1,2-diacyl-sn-glycerol + sn-glycerol 3-phosphate = a 1,2-diacyl-sn-glycero-3-phospho-(1'-sn-glycero-3'-phosphate) + CMP + H(+)</text>
        <dbReference type="Rhea" id="RHEA:12593"/>
        <dbReference type="ChEBI" id="CHEBI:15378"/>
        <dbReference type="ChEBI" id="CHEBI:57597"/>
        <dbReference type="ChEBI" id="CHEBI:58332"/>
        <dbReference type="ChEBI" id="CHEBI:60110"/>
        <dbReference type="ChEBI" id="CHEBI:60377"/>
        <dbReference type="EC" id="2.7.8.5"/>
    </reaction>
</comment>
<dbReference type="GO" id="GO:0032049">
    <property type="term" value="P:cardiolipin biosynthetic process"/>
    <property type="evidence" value="ECO:0007669"/>
    <property type="project" value="InterPro"/>
</dbReference>
<comment type="pathway">
    <text evidence="7">Phospholipid metabolism; phosphatidylglycerol biosynthesis; phosphatidylglycerol from CDP-diacylglycerol: step 1/2.</text>
</comment>
<comment type="function">
    <text evidence="7">Functions in the biosynthesis of the anionic phospholipids phosphatidylglycerol and cardiolipin.</text>
</comment>
<feature type="non-terminal residue" evidence="8">
    <location>
        <position position="104"/>
    </location>
</feature>
<keyword evidence="7" id="KW-0067">ATP-binding</keyword>
<evidence type="ECO:0000256" key="5">
    <source>
        <dbReference type="ARBA" id="ARBA00023209"/>
    </source>
</evidence>
<dbReference type="PANTHER" id="PTHR12586">
    <property type="entry name" value="CDP-DIACYLGLYCEROL--SERINE O-PHOSPHATIDYLTRANSFERASE"/>
    <property type="match status" value="1"/>
</dbReference>
<dbReference type="EC" id="2.7.8.5" evidence="7"/>
<dbReference type="UniPathway" id="UPA00084">
    <property type="reaction ID" value="UER00503"/>
</dbReference>